<evidence type="ECO:0000313" key="2">
    <source>
        <dbReference type="Proteomes" id="UP001419910"/>
    </source>
</evidence>
<dbReference type="Proteomes" id="UP001419910">
    <property type="component" value="Unassembled WGS sequence"/>
</dbReference>
<reference evidence="1 2" key="1">
    <citation type="submission" date="2024-05" db="EMBL/GenBank/DDBJ databases">
        <authorList>
            <person name="Liu Q."/>
            <person name="Xin Y.-H."/>
        </authorList>
    </citation>
    <scope>NUCLEOTIDE SEQUENCE [LARGE SCALE GENOMIC DNA]</scope>
    <source>
        <strain evidence="1 2">CGMCC 1.10181</strain>
    </source>
</reference>
<keyword evidence="2" id="KW-1185">Reference proteome</keyword>
<dbReference type="EMBL" id="JBDIME010000035">
    <property type="protein sequence ID" value="MEN2792898.1"/>
    <property type="molecule type" value="Genomic_DNA"/>
</dbReference>
<protein>
    <submittedName>
        <fullName evidence="1">CopG family transcriptional regulator</fullName>
    </submittedName>
</protein>
<sequence length="127" mass="13817">MKVRQNLYIDRALSDALEAIASGPGGNKSRLVNDALADWLARHGAREIDDLPKVRLDRMSRDIGLVRRDIDLILESLALVVRCQLLLTTPLPDTDTAARAVGRDGLEKFVSQVGRPLAPAGPAEARP</sequence>
<name>A0ABU9YAQ3_9SPHN</name>
<organism evidence="1 2">
    <name type="scientific">Sphingomonas oligophenolica</name>
    <dbReference type="NCBI Taxonomy" id="301154"/>
    <lineage>
        <taxon>Bacteria</taxon>
        <taxon>Pseudomonadati</taxon>
        <taxon>Pseudomonadota</taxon>
        <taxon>Alphaproteobacteria</taxon>
        <taxon>Sphingomonadales</taxon>
        <taxon>Sphingomonadaceae</taxon>
        <taxon>Sphingomonas</taxon>
    </lineage>
</organism>
<proteinExistence type="predicted"/>
<dbReference type="RefSeq" id="WP_343889187.1">
    <property type="nucleotide sequence ID" value="NZ_BAAAEH010000017.1"/>
</dbReference>
<evidence type="ECO:0000313" key="1">
    <source>
        <dbReference type="EMBL" id="MEN2792898.1"/>
    </source>
</evidence>
<gene>
    <name evidence="1" type="ORF">ABC974_24940</name>
</gene>
<comment type="caution">
    <text evidence="1">The sequence shown here is derived from an EMBL/GenBank/DDBJ whole genome shotgun (WGS) entry which is preliminary data.</text>
</comment>
<accession>A0ABU9YAQ3</accession>